<proteinExistence type="predicted"/>
<keyword evidence="2" id="KW-0472">Membrane</keyword>
<feature type="compositionally biased region" description="Pro residues" evidence="1">
    <location>
        <begin position="27"/>
        <end position="36"/>
    </location>
</feature>
<reference evidence="4" key="1">
    <citation type="submission" date="2022-10" db="EMBL/GenBank/DDBJ databases">
        <title>The complete genomes of actinobacterial strains from the NBC collection.</title>
        <authorList>
            <person name="Joergensen T.S."/>
            <person name="Alvarez Arevalo M."/>
            <person name="Sterndorff E.B."/>
            <person name="Faurdal D."/>
            <person name="Vuksanovic O."/>
            <person name="Mourched A.-S."/>
            <person name="Charusanti P."/>
            <person name="Shaw S."/>
            <person name="Blin K."/>
            <person name="Weber T."/>
        </authorList>
    </citation>
    <scope>NUCLEOTIDE SEQUENCE</scope>
    <source>
        <strain evidence="4">NBC_00119</strain>
    </source>
</reference>
<feature type="compositionally biased region" description="Gly residues" evidence="1">
    <location>
        <begin position="7"/>
        <end position="24"/>
    </location>
</feature>
<dbReference type="Pfam" id="PF25231">
    <property type="entry name" value="DUF7847"/>
    <property type="match status" value="1"/>
</dbReference>
<feature type="transmembrane region" description="Helical" evidence="2">
    <location>
        <begin position="252"/>
        <end position="274"/>
    </location>
</feature>
<feature type="domain" description="DUF7847" evidence="3">
    <location>
        <begin position="73"/>
        <end position="335"/>
    </location>
</feature>
<evidence type="ECO:0000256" key="1">
    <source>
        <dbReference type="SAM" id="MobiDB-lite"/>
    </source>
</evidence>
<keyword evidence="2" id="KW-1133">Transmembrane helix</keyword>
<feature type="region of interest" description="Disordered" evidence="1">
    <location>
        <begin position="1"/>
        <end position="36"/>
    </location>
</feature>
<name>A0AAU1UHC4_9ACTN</name>
<evidence type="ECO:0000259" key="3">
    <source>
        <dbReference type="Pfam" id="PF25231"/>
    </source>
</evidence>
<feature type="transmembrane region" description="Helical" evidence="2">
    <location>
        <begin position="166"/>
        <end position="197"/>
    </location>
</feature>
<dbReference type="EMBL" id="CP108195">
    <property type="protein sequence ID" value="WTS15874.1"/>
    <property type="molecule type" value="Genomic_DNA"/>
</dbReference>
<feature type="transmembrane region" description="Helical" evidence="2">
    <location>
        <begin position="203"/>
        <end position="231"/>
    </location>
</feature>
<feature type="transmembrane region" description="Helical" evidence="2">
    <location>
        <begin position="63"/>
        <end position="89"/>
    </location>
</feature>
<accession>A0AAU1UHC4</accession>
<dbReference type="AlphaFoldDB" id="A0AAU1UHC4"/>
<evidence type="ECO:0000313" key="4">
    <source>
        <dbReference type="EMBL" id="WTS15874.1"/>
    </source>
</evidence>
<keyword evidence="2" id="KW-0812">Transmembrane</keyword>
<organism evidence="4">
    <name type="scientific">Streptomyces sp. NBC_00119</name>
    <dbReference type="NCBI Taxonomy" id="2975659"/>
    <lineage>
        <taxon>Bacteria</taxon>
        <taxon>Bacillati</taxon>
        <taxon>Actinomycetota</taxon>
        <taxon>Actinomycetes</taxon>
        <taxon>Kitasatosporales</taxon>
        <taxon>Streptomycetaceae</taxon>
        <taxon>Streptomyces</taxon>
    </lineage>
</organism>
<feature type="transmembrane region" description="Helical" evidence="2">
    <location>
        <begin position="309"/>
        <end position="338"/>
    </location>
</feature>
<protein>
    <submittedName>
        <fullName evidence="4">Oxidoreductase</fullName>
    </submittedName>
</protein>
<dbReference type="InterPro" id="IPR057169">
    <property type="entry name" value="DUF7847"/>
</dbReference>
<feature type="transmembrane region" description="Helical" evidence="2">
    <location>
        <begin position="109"/>
        <end position="133"/>
    </location>
</feature>
<evidence type="ECO:0000256" key="2">
    <source>
        <dbReference type="SAM" id="Phobius"/>
    </source>
</evidence>
<sequence length="359" mass="38182">MTDMWGQGPGQGPGYGPGGYGWGGAWTPPPPPPQPGVIPLAPLGVDRILGGAFTTMRRHAKPLFGTVLIVYAALAALMAGALALAYTAVSDDVQALLDRHTEFEWSHARPVFTAFGVVWAVGMLALTVGTAFIQSACTVVLREAVLGRPARFGAVWRRAWSRTPSVLGVGLLMGLIALIPAGLAVAFFVSIFVMLITQSVAPVGMLFLLLAVTAPLVVWVYTLFLFGPAAATLEEAGPIQALRRSARLVRGAWWRTFGISLLAGVIMMVVSLAVRVPLEVAMPDATPQAYRPGQSASDVFEAMLPKLGFLMALSMIANLLVQLVSSVFLPLVTALLYIDQRIRREGLAHTLELASRSDA</sequence>
<gene>
    <name evidence="4" type="ORF">OHU69_35405</name>
</gene>